<evidence type="ECO:0000256" key="1">
    <source>
        <dbReference type="ARBA" id="ARBA00022801"/>
    </source>
</evidence>
<dbReference type="PANTHER" id="PTHR30404">
    <property type="entry name" value="N-ACETYLMURAMOYL-L-ALANINE AMIDASE"/>
    <property type="match status" value="1"/>
</dbReference>
<evidence type="ECO:0000259" key="2">
    <source>
        <dbReference type="SMART" id="SM00646"/>
    </source>
</evidence>
<dbReference type="Pfam" id="PF11741">
    <property type="entry name" value="AMIN"/>
    <property type="match status" value="1"/>
</dbReference>
<dbReference type="RefSeq" id="WP_132247349.1">
    <property type="nucleotide sequence ID" value="NZ_SLWV01000029.1"/>
</dbReference>
<name>A0A4R2KCM7_9FIRM</name>
<sequence length="699" mass="78981">MKRIMSILLVFTIVFSMYTTTFGVKLEQSNIEVVDGMSTKTQKVRSVNLLMGGKDVYTDVPPLLYTINKKSRTLVPIRFVVENLGAKIEWNQEKREATITTGEKIVVLTVDSAVASVNGKKVNLPNNVPTKLLGYQGNFRTMVPLRFVAEQLGMDVGWIQETTTATVDFPKQSIISVEYDDTKVISQMVIKTTGMVDFTSMYLQGSKYGSYDRLVLDIPNSNFAIKDDSFEESNGLLNKTINMDGIKAIRGSIFENSPRNITRFVIDLEMPKGYHISYDKEIGGIKVEFLNSVKNIKVEKRNNAEAIVIHTEEVPIYNIMNLGNKVVVDVLNAKLKVESNEVSVSTSGIKRIRTAQFAPDNNYDKDDKIVRVVLDLEEGQNFENIFVDSEDTDILVYVNNKPLQGFDYQKQDINQSLLKLVLESVGEYYIDYVQNNNELMLKVPRDKIELKNTQLNIDDHMIKTISINDSVDNEYYYISVKLTDGTGYRVKGEQITNEITIELENRNIGASRYSGKLVVIDPGHGGKDPGTHGSRLKMNEKDLALDTALRLNKLLEEAGFKTYMTRTDDTTLDLYGRPEVANGLNADAFVSVHYNWTPNKEVSGVQTLYFENDPRDNKTFARIVQEEMVKGLNATDRNIVDRPNLVVIRETNMPAVLAEMGFVSNAREEELAATESYRQKSAQALFNGIKRYFDEIVLK</sequence>
<keyword evidence="4" id="KW-1185">Reference proteome</keyword>
<evidence type="ECO:0000313" key="3">
    <source>
        <dbReference type="EMBL" id="TCO69857.1"/>
    </source>
</evidence>
<dbReference type="InterPro" id="IPR021731">
    <property type="entry name" value="AMIN_dom"/>
</dbReference>
<proteinExistence type="predicted"/>
<dbReference type="Gene3D" id="3.40.630.40">
    <property type="entry name" value="Zn-dependent exopeptidases"/>
    <property type="match status" value="1"/>
</dbReference>
<protein>
    <submittedName>
        <fullName evidence="3">N-acetylmuramoyl-L-alanine amidase</fullName>
    </submittedName>
</protein>
<gene>
    <name evidence="3" type="ORF">EV214_12936</name>
</gene>
<dbReference type="SMART" id="SM00646">
    <property type="entry name" value="Ami_3"/>
    <property type="match status" value="1"/>
</dbReference>
<dbReference type="SUPFAM" id="SSF53187">
    <property type="entry name" value="Zn-dependent exopeptidases"/>
    <property type="match status" value="1"/>
</dbReference>
<dbReference type="InterPro" id="IPR012854">
    <property type="entry name" value="Cu_amine_oxidase-like_N"/>
</dbReference>
<dbReference type="EMBL" id="SLWV01000029">
    <property type="protein sequence ID" value="TCO69857.1"/>
    <property type="molecule type" value="Genomic_DNA"/>
</dbReference>
<evidence type="ECO:0000313" key="4">
    <source>
        <dbReference type="Proteomes" id="UP000294919"/>
    </source>
</evidence>
<dbReference type="CDD" id="cd02696">
    <property type="entry name" value="MurNAc-LAA"/>
    <property type="match status" value="1"/>
</dbReference>
<dbReference type="PANTHER" id="PTHR30404:SF0">
    <property type="entry name" value="N-ACETYLMURAMOYL-L-ALANINE AMIDASE AMIC"/>
    <property type="match status" value="1"/>
</dbReference>
<dbReference type="Proteomes" id="UP000294919">
    <property type="component" value="Unassembled WGS sequence"/>
</dbReference>
<organism evidence="3 4">
    <name type="scientific">Marinisporobacter balticus</name>
    <dbReference type="NCBI Taxonomy" id="2018667"/>
    <lineage>
        <taxon>Bacteria</taxon>
        <taxon>Bacillati</taxon>
        <taxon>Bacillota</taxon>
        <taxon>Clostridia</taxon>
        <taxon>Peptostreptococcales</taxon>
        <taxon>Thermotaleaceae</taxon>
        <taxon>Marinisporobacter</taxon>
    </lineage>
</organism>
<dbReference type="AlphaFoldDB" id="A0A4R2KCM7"/>
<dbReference type="InterPro" id="IPR002508">
    <property type="entry name" value="MurNAc-LAA_cat"/>
</dbReference>
<dbReference type="Pfam" id="PF07833">
    <property type="entry name" value="Cu_amine_oxidN1"/>
    <property type="match status" value="1"/>
</dbReference>
<dbReference type="GO" id="GO:0009253">
    <property type="term" value="P:peptidoglycan catabolic process"/>
    <property type="evidence" value="ECO:0007669"/>
    <property type="project" value="InterPro"/>
</dbReference>
<dbReference type="GO" id="GO:0030288">
    <property type="term" value="C:outer membrane-bounded periplasmic space"/>
    <property type="evidence" value="ECO:0007669"/>
    <property type="project" value="TreeGrafter"/>
</dbReference>
<dbReference type="InterPro" id="IPR036582">
    <property type="entry name" value="Mao_N_sf"/>
</dbReference>
<dbReference type="Pfam" id="PF01520">
    <property type="entry name" value="Amidase_3"/>
    <property type="match status" value="1"/>
</dbReference>
<dbReference type="Gene3D" id="2.60.40.3500">
    <property type="match status" value="2"/>
</dbReference>
<accession>A0A4R2KCM7</accession>
<comment type="caution">
    <text evidence="3">The sequence shown here is derived from an EMBL/GenBank/DDBJ whole genome shotgun (WGS) entry which is preliminary data.</text>
</comment>
<dbReference type="Gene3D" id="3.30.457.10">
    <property type="entry name" value="Copper amine oxidase-like, N-terminal domain"/>
    <property type="match status" value="1"/>
</dbReference>
<dbReference type="SUPFAM" id="SSF55383">
    <property type="entry name" value="Copper amine oxidase, domain N"/>
    <property type="match status" value="1"/>
</dbReference>
<dbReference type="OrthoDB" id="9763643at2"/>
<feature type="domain" description="MurNAc-LAA" evidence="2">
    <location>
        <begin position="578"/>
        <end position="690"/>
    </location>
</feature>
<keyword evidence="1" id="KW-0378">Hydrolase</keyword>
<dbReference type="GO" id="GO:0008745">
    <property type="term" value="F:N-acetylmuramoyl-L-alanine amidase activity"/>
    <property type="evidence" value="ECO:0007669"/>
    <property type="project" value="InterPro"/>
</dbReference>
<reference evidence="3 4" key="1">
    <citation type="submission" date="2019-03" db="EMBL/GenBank/DDBJ databases">
        <title>Genomic Encyclopedia of Type Strains, Phase IV (KMG-IV): sequencing the most valuable type-strain genomes for metagenomic binning, comparative biology and taxonomic classification.</title>
        <authorList>
            <person name="Goeker M."/>
        </authorList>
    </citation>
    <scope>NUCLEOTIDE SEQUENCE [LARGE SCALE GENOMIC DNA]</scope>
    <source>
        <strain evidence="3 4">DSM 102940</strain>
    </source>
</reference>
<dbReference type="InterPro" id="IPR050695">
    <property type="entry name" value="N-acetylmuramoyl_amidase_3"/>
</dbReference>